<dbReference type="Gene3D" id="3.80.10.10">
    <property type="entry name" value="Ribonuclease Inhibitor"/>
    <property type="match status" value="1"/>
</dbReference>
<keyword evidence="1 2" id="KW-0732">Signal</keyword>
<dbReference type="InterPro" id="IPR055353">
    <property type="entry name" value="DUF7619"/>
</dbReference>
<dbReference type="RefSeq" id="WP_408086059.1">
    <property type="nucleotide sequence ID" value="NZ_JBELPZ010000022.1"/>
</dbReference>
<dbReference type="SUPFAM" id="SSF52075">
    <property type="entry name" value="Outer arm dynein light chain 1"/>
    <property type="match status" value="1"/>
</dbReference>
<dbReference type="Pfam" id="PF24595">
    <property type="entry name" value="DUF7619"/>
    <property type="match status" value="1"/>
</dbReference>
<sequence>MKEKLLLFLILISFGINAQDINFTDPVFKAVLLSATTSNNVAKNNYGNAIVVDANADNQIQQDEALAVFTLDISGSGITDVTGIEYFTSLQTLNCNNNNLTQLDLNSNTALTYLDCTANNLQMLFIKNGQDETLAPGTWSSNIPLQYVCADDFQVAALAGTLPGSINLNAYCSFTPGGDYNTITGTLTVDADNNGCDSADPVQSFIKVTVNNGTEDISVFTNPFGGYNFYTQQTGTFTVTPQFEEPVYFSATPVTAPVNFPVIDNTIITQNFCITPTGANPDIEIVMAPVVEAVPGNTAHYKMVYKNKGNQVVSGNVQCTWDYTLFDFYSNSFTPAPDNTQVVGDMATYTWNFTNLQPFENREVTISLGVHTNTDGYPVNEGDVISFYASANLTGDIAPQDNTYQLDQKVMGAVTANNIVCIEGETEPGTAIGEYLHYIVNFKNMGMQTANSIVIEQEIDPAQFDSNTVEILNSSHNVNARMRGNILQVIFNNINLATDDHGNILFKVKTRPSLLGGTSVNSQARIFYDYNPPVQTNIATTSFGTMGVDDFIKNRVAVYPNPSDGIVNIVSDENIISVQLYDIQGRQLQTESKSGTEVSLDLSGRPKGIYLVKIITNNGASISKIMKK</sequence>
<evidence type="ECO:0000313" key="5">
    <source>
        <dbReference type="EMBL" id="MFL9845777.1"/>
    </source>
</evidence>
<feature type="domain" description="DUF7619" evidence="4">
    <location>
        <begin position="416"/>
        <end position="541"/>
    </location>
</feature>
<evidence type="ECO:0000259" key="4">
    <source>
        <dbReference type="Pfam" id="PF24595"/>
    </source>
</evidence>
<comment type="caution">
    <text evidence="5">The sequence shown here is derived from an EMBL/GenBank/DDBJ whole genome shotgun (WGS) entry which is preliminary data.</text>
</comment>
<dbReference type="InterPro" id="IPR032675">
    <property type="entry name" value="LRR_dom_sf"/>
</dbReference>
<dbReference type="NCBIfam" id="TIGR04183">
    <property type="entry name" value="Por_Secre_tail"/>
    <property type="match status" value="1"/>
</dbReference>
<dbReference type="InterPro" id="IPR026444">
    <property type="entry name" value="Secre_tail"/>
</dbReference>
<proteinExistence type="predicted"/>
<feature type="domain" description="Secretion system C-terminal sorting" evidence="3">
    <location>
        <begin position="558"/>
        <end position="625"/>
    </location>
</feature>
<feature type="signal peptide" evidence="2">
    <location>
        <begin position="1"/>
        <end position="18"/>
    </location>
</feature>
<evidence type="ECO:0000313" key="6">
    <source>
        <dbReference type="Proteomes" id="UP001629156"/>
    </source>
</evidence>
<reference evidence="5 6" key="1">
    <citation type="submission" date="2024-06" db="EMBL/GenBank/DDBJ databases">
        <authorList>
            <person name="Kaempfer P."/>
            <person name="Viver T."/>
        </authorList>
    </citation>
    <scope>NUCLEOTIDE SEQUENCE [LARGE SCALE GENOMIC DNA]</scope>
    <source>
        <strain evidence="5 6">ST-119</strain>
    </source>
</reference>
<dbReference type="Pfam" id="PF18962">
    <property type="entry name" value="Por_Secre_tail"/>
    <property type="match status" value="1"/>
</dbReference>
<feature type="chain" id="PRO_5045538500" evidence="2">
    <location>
        <begin position="19"/>
        <end position="628"/>
    </location>
</feature>
<organism evidence="5 6">
    <name type="scientific">Flavobacterium rhizosphaerae</name>
    <dbReference type="NCBI Taxonomy" id="3163298"/>
    <lineage>
        <taxon>Bacteria</taxon>
        <taxon>Pseudomonadati</taxon>
        <taxon>Bacteroidota</taxon>
        <taxon>Flavobacteriia</taxon>
        <taxon>Flavobacteriales</taxon>
        <taxon>Flavobacteriaceae</taxon>
        <taxon>Flavobacterium</taxon>
    </lineage>
</organism>
<dbReference type="Proteomes" id="UP001629156">
    <property type="component" value="Unassembled WGS sequence"/>
</dbReference>
<keyword evidence="6" id="KW-1185">Reference proteome</keyword>
<accession>A0ABW8Z1W5</accession>
<name>A0ABW8Z1W5_9FLAO</name>
<gene>
    <name evidence="5" type="ORF">ABS766_15260</name>
</gene>
<evidence type="ECO:0000256" key="1">
    <source>
        <dbReference type="ARBA" id="ARBA00022729"/>
    </source>
</evidence>
<dbReference type="EMBL" id="JBELPZ010000022">
    <property type="protein sequence ID" value="MFL9845777.1"/>
    <property type="molecule type" value="Genomic_DNA"/>
</dbReference>
<evidence type="ECO:0000259" key="3">
    <source>
        <dbReference type="Pfam" id="PF18962"/>
    </source>
</evidence>
<protein>
    <submittedName>
        <fullName evidence="5">T9SS type A sorting domain-containing protein</fullName>
    </submittedName>
</protein>
<evidence type="ECO:0000256" key="2">
    <source>
        <dbReference type="SAM" id="SignalP"/>
    </source>
</evidence>